<organism evidence="3 4">
    <name type="scientific">Anaerovorax odorimutans</name>
    <dbReference type="NCBI Taxonomy" id="109327"/>
    <lineage>
        <taxon>Bacteria</taxon>
        <taxon>Bacillati</taxon>
        <taxon>Bacillota</taxon>
        <taxon>Clostridia</taxon>
        <taxon>Peptostreptococcales</taxon>
        <taxon>Anaerovoracaceae</taxon>
        <taxon>Anaerovorax</taxon>
    </lineage>
</organism>
<reference evidence="3 4" key="1">
    <citation type="submission" date="2022-06" db="EMBL/GenBank/DDBJ databases">
        <title>Isolation of gut microbiota from human fecal samples.</title>
        <authorList>
            <person name="Pamer E.G."/>
            <person name="Barat B."/>
            <person name="Waligurski E."/>
            <person name="Medina S."/>
            <person name="Paddock L."/>
            <person name="Mostad J."/>
        </authorList>
    </citation>
    <scope>NUCLEOTIDE SEQUENCE [LARGE SCALE GENOMIC DNA]</scope>
    <source>
        <strain evidence="3 4">SL.3.17</strain>
    </source>
</reference>
<dbReference type="EMBL" id="JANFXK010000009">
    <property type="protein sequence ID" value="MCQ4636978.1"/>
    <property type="molecule type" value="Genomic_DNA"/>
</dbReference>
<feature type="transmembrane region" description="Helical" evidence="2">
    <location>
        <begin position="23"/>
        <end position="47"/>
    </location>
</feature>
<evidence type="ECO:0000313" key="4">
    <source>
        <dbReference type="Proteomes" id="UP001524502"/>
    </source>
</evidence>
<gene>
    <name evidence="3" type="ORF">NE619_09565</name>
</gene>
<keyword evidence="2" id="KW-0472">Membrane</keyword>
<feature type="coiled-coil region" evidence="1">
    <location>
        <begin position="338"/>
        <end position="365"/>
    </location>
</feature>
<evidence type="ECO:0000256" key="1">
    <source>
        <dbReference type="SAM" id="Coils"/>
    </source>
</evidence>
<dbReference type="Proteomes" id="UP001524502">
    <property type="component" value="Unassembled WGS sequence"/>
</dbReference>
<evidence type="ECO:0000313" key="3">
    <source>
        <dbReference type="EMBL" id="MCQ4636978.1"/>
    </source>
</evidence>
<dbReference type="RefSeq" id="WP_256132168.1">
    <property type="nucleotide sequence ID" value="NZ_JANFXK010000009.1"/>
</dbReference>
<evidence type="ECO:0000256" key="2">
    <source>
        <dbReference type="SAM" id="Phobius"/>
    </source>
</evidence>
<name>A0ABT1RP55_9FIRM</name>
<sequence>MDKMKDEKSGGSKAAKKTGNKKLLIAVIGLAAVLIIVGIVAAATGVFSGGGKSGSGKVDKSSLLESSEYKAAAEYNTYLDGLSDEEMEKVVDTSEDAIYDVPAKVKEICEKYGLKYAAKSTVLSSYDQVEKELEARKLSGVLGADLSKTLQETMKEYDGGYALDDGNLNLEIEEENSDANNVFIYLNISPEGAFPYLSPSFSAPDKDEEPQSVEEAVKDFTFQPQKGAEFACRTEGSDGTAFGKAGDYYITMAITREQSDAKSDEYEKALAKADEKVKKEAGLDSLDELEEKVYSGLETAWEKEPEAMQEALDSGDQQQYQALQKKYSEASKKEIALFEGCKKELESYEKEVAVTEKDVKEYLDKIDFSKFL</sequence>
<keyword evidence="1" id="KW-0175">Coiled coil</keyword>
<keyword evidence="4" id="KW-1185">Reference proteome</keyword>
<proteinExistence type="predicted"/>
<evidence type="ECO:0008006" key="5">
    <source>
        <dbReference type="Google" id="ProtNLM"/>
    </source>
</evidence>
<keyword evidence="2" id="KW-1133">Transmembrane helix</keyword>
<comment type="caution">
    <text evidence="3">The sequence shown here is derived from an EMBL/GenBank/DDBJ whole genome shotgun (WGS) entry which is preliminary data.</text>
</comment>
<protein>
    <recommendedName>
        <fullName evidence="5">Trigger factor</fullName>
    </recommendedName>
</protein>
<accession>A0ABT1RP55</accession>
<keyword evidence="2" id="KW-0812">Transmembrane</keyword>